<evidence type="ECO:0000256" key="1">
    <source>
        <dbReference type="SAM" id="Phobius"/>
    </source>
</evidence>
<gene>
    <name evidence="2" type="ORF">C8P66_11555</name>
</gene>
<dbReference type="Proteomes" id="UP000249688">
    <property type="component" value="Unassembled WGS sequence"/>
</dbReference>
<dbReference type="AlphaFoldDB" id="A0A2W7IY53"/>
<protein>
    <submittedName>
        <fullName evidence="2">Putative secreted protein</fullName>
    </submittedName>
</protein>
<keyword evidence="1" id="KW-0472">Membrane</keyword>
<dbReference type="RefSeq" id="WP_111398867.1">
    <property type="nucleotide sequence ID" value="NZ_QKYU01000015.1"/>
</dbReference>
<dbReference type="Pfam" id="PF07330">
    <property type="entry name" value="DUF1467"/>
    <property type="match status" value="1"/>
</dbReference>
<keyword evidence="3" id="KW-1185">Reference proteome</keyword>
<reference evidence="2 3" key="1">
    <citation type="submission" date="2018-06" db="EMBL/GenBank/DDBJ databases">
        <title>Genomic Encyclopedia of Archaeal and Bacterial Type Strains, Phase II (KMG-II): from individual species to whole genera.</title>
        <authorList>
            <person name="Goeker M."/>
        </authorList>
    </citation>
    <scope>NUCLEOTIDE SEQUENCE [LARGE SCALE GENOMIC DNA]</scope>
    <source>
        <strain evidence="2 3">DSM 24525</strain>
    </source>
</reference>
<proteinExistence type="predicted"/>
<comment type="caution">
    <text evidence="2">The sequence shown here is derived from an EMBL/GenBank/DDBJ whole genome shotgun (WGS) entry which is preliminary data.</text>
</comment>
<feature type="transmembrane region" description="Helical" evidence="1">
    <location>
        <begin position="6"/>
        <end position="27"/>
    </location>
</feature>
<evidence type="ECO:0000313" key="2">
    <source>
        <dbReference type="EMBL" id="PZW43593.1"/>
    </source>
</evidence>
<sequence>MSWLTAFVVYFLIWWLVLFAVLPIGVRPDDAGDPAAGGWRGAPQRPRMGAKVLATTVIAAVIFIGVWWLIQSEWLSFRSDWLAVQDR</sequence>
<organism evidence="2 3">
    <name type="scientific">Humitalea rosea</name>
    <dbReference type="NCBI Taxonomy" id="990373"/>
    <lineage>
        <taxon>Bacteria</taxon>
        <taxon>Pseudomonadati</taxon>
        <taxon>Pseudomonadota</taxon>
        <taxon>Alphaproteobacteria</taxon>
        <taxon>Acetobacterales</taxon>
        <taxon>Roseomonadaceae</taxon>
        <taxon>Humitalea</taxon>
    </lineage>
</organism>
<dbReference type="InterPro" id="IPR009935">
    <property type="entry name" value="DUF1467"/>
</dbReference>
<name>A0A2W7IY53_9PROT</name>
<feature type="transmembrane region" description="Helical" evidence="1">
    <location>
        <begin position="48"/>
        <end position="70"/>
    </location>
</feature>
<evidence type="ECO:0000313" key="3">
    <source>
        <dbReference type="Proteomes" id="UP000249688"/>
    </source>
</evidence>
<keyword evidence="1" id="KW-0812">Transmembrane</keyword>
<keyword evidence="1" id="KW-1133">Transmembrane helix</keyword>
<accession>A0A2W7IY53</accession>
<dbReference type="OrthoDB" id="9804637at2"/>
<dbReference type="EMBL" id="QKYU01000015">
    <property type="protein sequence ID" value="PZW43593.1"/>
    <property type="molecule type" value="Genomic_DNA"/>
</dbReference>